<evidence type="ECO:0000313" key="16">
    <source>
        <dbReference type="EMBL" id="SDM17928.1"/>
    </source>
</evidence>
<dbReference type="Gene3D" id="2.60.40.10">
    <property type="entry name" value="Immunoglobulins"/>
    <property type="match status" value="2"/>
</dbReference>
<dbReference type="InterPro" id="IPR013783">
    <property type="entry name" value="Ig-like_fold"/>
</dbReference>
<dbReference type="Gene3D" id="2.70.98.10">
    <property type="match status" value="1"/>
</dbReference>
<dbReference type="SUPFAM" id="SSF74650">
    <property type="entry name" value="Galactose mutarotase-like"/>
    <property type="match status" value="1"/>
</dbReference>
<dbReference type="PROSITE" id="PS51257">
    <property type="entry name" value="PROKAR_LIPOPROTEIN"/>
    <property type="match status" value="1"/>
</dbReference>
<evidence type="ECO:0000256" key="10">
    <source>
        <dbReference type="SAM" id="SignalP"/>
    </source>
</evidence>
<evidence type="ECO:0000259" key="15">
    <source>
        <dbReference type="Pfam" id="PF16353"/>
    </source>
</evidence>
<sequence length="947" mass="106917">MLFALRSLCLVFSATLALLLSCLITPSSFAQTTQRQYLSGTDKDHTVDWRFRVSGGRQAGRWGKIPVPSNWEMQGYGTYHYYKDWEGDDLAPDSVGDYQVRFRVPRDWQGQAIDLVFGGVMTDTEVKINGQAVGPIHQGGFYQFRYPVASFLKYGQNNLLEVRVRKFSTNRSVNKAEREADFWLFGGIFRPVWLEARPPQHLVRTAIDARHTGAFSIDVFLDSITSARRVTAQLQQLDGTPVGEPFSAAIQAGQTEVRLQTQVRNIQPWSAEFPYRYRVLVQLRANDQTLHQITETFGFRTVEVRPHDGVYVNDQKIHLKGVNRHTFWPETGRTTSPALSLQDAQLIKAMNMNAVRMSHYPPDSHFLDVADSLGLYVLDELTGWQAAYDTTVGEKLVRELVIRDVNHPSILFWDNGNEGGFNFDLVDDYAKWDPQRRTLLHPWLNTNGINTAHYEAYDCCPGTFFHGSDLFLPTEFLHGLYDGGLGAGLDDWWQAMWHNPLAVGGFLWAFADEGIVRDDQSGRIDVAGNRAPDGIVGPHREKEGSFYAIREIWSPIYFEQSGQDRLPASFTGALRVENRYDFTNLKQVQFQWQLVDFPSLTDTTAHVAAHGQTTGPDVAPRAWGTLALDLPTDWSQHDALRLTATDPHGQAVYTWTWMIPSPAQLAERFVTPGSGTVYGAQGDGIVGMRTNGLQVQIDATNGTLLHLSRNGQPISFEMGPQLLEGTTTLPKVTWQQDGSDYVVEAQYDQESNLRYLVWRLLPSGWLRLDYTYHYRGGETHPYLGVSFHYPEDQVTGVRWLGRGPYRVWKNRMKGVAFGTWQKAYNDAVTGNVWDYPEFKGFHADLYWATLDTRQAPITMVTTTDDLFLRLFTPTEAEDPRTTHVDFPTGDISFLHGIAPIGTKFHPASDHGPQGQPNGVDRLGRDYHGTVYFYFGEDVPTGRSATGN</sequence>
<evidence type="ECO:0000256" key="3">
    <source>
        <dbReference type="ARBA" id="ARBA00007401"/>
    </source>
</evidence>
<dbReference type="Pfam" id="PF00703">
    <property type="entry name" value="Glyco_hydro_2"/>
    <property type="match status" value="1"/>
</dbReference>
<dbReference type="EC" id="3.2.1.23" evidence="5"/>
<reference evidence="16 17" key="1">
    <citation type="submission" date="2016-10" db="EMBL/GenBank/DDBJ databases">
        <authorList>
            <person name="de Groot N.N."/>
        </authorList>
    </citation>
    <scope>NUCLEOTIDE SEQUENCE [LARGE SCALE GENOMIC DNA]</scope>
    <source>
        <strain evidence="16 17">DSM 25186</strain>
    </source>
</reference>
<dbReference type="InterPro" id="IPR050347">
    <property type="entry name" value="Bact_Beta-galactosidase"/>
</dbReference>
<name>A0A1G9R3X5_9BACT</name>
<evidence type="ECO:0000313" key="17">
    <source>
        <dbReference type="Proteomes" id="UP000198510"/>
    </source>
</evidence>
<proteinExistence type="inferred from homology"/>
<evidence type="ECO:0000256" key="5">
    <source>
        <dbReference type="ARBA" id="ARBA00012756"/>
    </source>
</evidence>
<evidence type="ECO:0000256" key="7">
    <source>
        <dbReference type="ARBA" id="ARBA00022837"/>
    </source>
</evidence>
<dbReference type="AlphaFoldDB" id="A0A1G9R3X5"/>
<feature type="domain" description="Beta-galactosidase" evidence="15">
    <location>
        <begin position="574"/>
        <end position="637"/>
    </location>
</feature>
<feature type="domain" description="Glycosyl hydrolases family 2 sugar binding" evidence="13">
    <location>
        <begin position="65"/>
        <end position="198"/>
    </location>
</feature>
<dbReference type="GO" id="GO:0004565">
    <property type="term" value="F:beta-galactosidase activity"/>
    <property type="evidence" value="ECO:0007669"/>
    <property type="project" value="UniProtKB-EC"/>
</dbReference>
<dbReference type="InterPro" id="IPR011013">
    <property type="entry name" value="Gal_mutarotase_sf_dom"/>
</dbReference>
<evidence type="ECO:0000256" key="2">
    <source>
        <dbReference type="ARBA" id="ARBA00001913"/>
    </source>
</evidence>
<dbReference type="Pfam" id="PF16353">
    <property type="entry name" value="LacZ_4"/>
    <property type="match status" value="1"/>
</dbReference>
<dbReference type="InterPro" id="IPR014718">
    <property type="entry name" value="GH-type_carb-bd"/>
</dbReference>
<dbReference type="InterPro" id="IPR036156">
    <property type="entry name" value="Beta-gal/glucu_dom_sf"/>
</dbReference>
<evidence type="ECO:0000256" key="8">
    <source>
        <dbReference type="ARBA" id="ARBA00023295"/>
    </source>
</evidence>
<dbReference type="RefSeq" id="WP_089686501.1">
    <property type="nucleotide sequence ID" value="NZ_FNFO01000011.1"/>
</dbReference>
<dbReference type="Proteomes" id="UP000198510">
    <property type="component" value="Unassembled WGS sequence"/>
</dbReference>
<dbReference type="SUPFAM" id="SSF49785">
    <property type="entry name" value="Galactose-binding domain-like"/>
    <property type="match status" value="1"/>
</dbReference>
<dbReference type="Pfam" id="PF02836">
    <property type="entry name" value="Glyco_hydro_2_C"/>
    <property type="match status" value="1"/>
</dbReference>
<comment type="similarity">
    <text evidence="3">Belongs to the glycosyl hydrolase 2 family.</text>
</comment>
<keyword evidence="17" id="KW-1185">Reference proteome</keyword>
<comment type="catalytic activity">
    <reaction evidence="1">
        <text>Hydrolysis of terminal non-reducing beta-D-galactose residues in beta-D-galactosides.</text>
        <dbReference type="EC" id="3.2.1.23"/>
    </reaction>
</comment>
<keyword evidence="10" id="KW-0732">Signal</keyword>
<feature type="domain" description="Glycoside hydrolase family 2 catalytic" evidence="12">
    <location>
        <begin position="308"/>
        <end position="424"/>
    </location>
</feature>
<dbReference type="STRING" id="1075417.SAMN05421823_11124"/>
<comment type="cofactor">
    <cofactor evidence="2">
        <name>Ca(2+)</name>
        <dbReference type="ChEBI" id="CHEBI:29108"/>
    </cofactor>
</comment>
<dbReference type="GO" id="GO:0030246">
    <property type="term" value="F:carbohydrate binding"/>
    <property type="evidence" value="ECO:0007669"/>
    <property type="project" value="InterPro"/>
</dbReference>
<dbReference type="PANTHER" id="PTHR46323:SF2">
    <property type="entry name" value="BETA-GALACTOSIDASE"/>
    <property type="match status" value="1"/>
</dbReference>
<gene>
    <name evidence="16" type="ORF">SAMN05421823_11124</name>
</gene>
<evidence type="ECO:0000259" key="14">
    <source>
        <dbReference type="Pfam" id="PF02929"/>
    </source>
</evidence>
<feature type="chain" id="PRO_5011770431" description="beta-galactosidase" evidence="10">
    <location>
        <begin position="31"/>
        <end position="947"/>
    </location>
</feature>
<feature type="signal peptide" evidence="10">
    <location>
        <begin position="1"/>
        <end position="30"/>
    </location>
</feature>
<dbReference type="InterPro" id="IPR004199">
    <property type="entry name" value="B-gal_small/dom_5"/>
</dbReference>
<dbReference type="Gene3D" id="3.20.20.80">
    <property type="entry name" value="Glycosidases"/>
    <property type="match status" value="1"/>
</dbReference>
<dbReference type="EMBL" id="FNFO01000011">
    <property type="protein sequence ID" value="SDM17928.1"/>
    <property type="molecule type" value="Genomic_DNA"/>
</dbReference>
<feature type="domain" description="Beta galactosidase small chain/" evidence="14">
    <location>
        <begin position="735"/>
        <end position="854"/>
    </location>
</feature>
<dbReference type="Pfam" id="PF02837">
    <property type="entry name" value="Glyco_hydro_2_N"/>
    <property type="match status" value="1"/>
</dbReference>
<evidence type="ECO:0000259" key="11">
    <source>
        <dbReference type="Pfam" id="PF00703"/>
    </source>
</evidence>
<evidence type="ECO:0000256" key="9">
    <source>
        <dbReference type="ARBA" id="ARBA00032230"/>
    </source>
</evidence>
<protein>
    <recommendedName>
        <fullName evidence="5">beta-galactosidase</fullName>
        <ecNumber evidence="5">3.2.1.23</ecNumber>
    </recommendedName>
    <alternativeName>
        <fullName evidence="9">Lactase</fullName>
    </alternativeName>
</protein>
<dbReference type="InterPro" id="IPR032312">
    <property type="entry name" value="LacZ_4"/>
</dbReference>
<dbReference type="InterPro" id="IPR008979">
    <property type="entry name" value="Galactose-bd-like_sf"/>
</dbReference>
<dbReference type="GO" id="GO:0009341">
    <property type="term" value="C:beta-galactosidase complex"/>
    <property type="evidence" value="ECO:0007669"/>
    <property type="project" value="InterPro"/>
</dbReference>
<evidence type="ECO:0000256" key="1">
    <source>
        <dbReference type="ARBA" id="ARBA00001412"/>
    </source>
</evidence>
<dbReference type="Gene3D" id="2.60.120.260">
    <property type="entry name" value="Galactose-binding domain-like"/>
    <property type="match status" value="1"/>
</dbReference>
<dbReference type="InterPro" id="IPR006102">
    <property type="entry name" value="Ig-like_GH2"/>
</dbReference>
<keyword evidence="8" id="KW-0326">Glycosidase</keyword>
<organism evidence="16 17">
    <name type="scientific">Catalinimonas alkaloidigena</name>
    <dbReference type="NCBI Taxonomy" id="1075417"/>
    <lineage>
        <taxon>Bacteria</taxon>
        <taxon>Pseudomonadati</taxon>
        <taxon>Bacteroidota</taxon>
        <taxon>Cytophagia</taxon>
        <taxon>Cytophagales</taxon>
        <taxon>Catalimonadaceae</taxon>
        <taxon>Catalinimonas</taxon>
    </lineage>
</organism>
<dbReference type="SUPFAM" id="SSF49303">
    <property type="entry name" value="beta-Galactosidase/glucuronidase domain"/>
    <property type="match status" value="2"/>
</dbReference>
<comment type="subunit">
    <text evidence="4">Monomer.</text>
</comment>
<evidence type="ECO:0000259" key="12">
    <source>
        <dbReference type="Pfam" id="PF02836"/>
    </source>
</evidence>
<keyword evidence="6" id="KW-0378">Hydrolase</keyword>
<dbReference type="PANTHER" id="PTHR46323">
    <property type="entry name" value="BETA-GALACTOSIDASE"/>
    <property type="match status" value="1"/>
</dbReference>
<dbReference type="GO" id="GO:0005990">
    <property type="term" value="P:lactose catabolic process"/>
    <property type="evidence" value="ECO:0007669"/>
    <property type="project" value="TreeGrafter"/>
</dbReference>
<dbReference type="OrthoDB" id="857501at2"/>
<dbReference type="InterPro" id="IPR006101">
    <property type="entry name" value="Glyco_hydro_2"/>
</dbReference>
<evidence type="ECO:0000256" key="4">
    <source>
        <dbReference type="ARBA" id="ARBA00011245"/>
    </source>
</evidence>
<dbReference type="InterPro" id="IPR006104">
    <property type="entry name" value="Glyco_hydro_2_N"/>
</dbReference>
<dbReference type="SUPFAM" id="SSF51445">
    <property type="entry name" value="(Trans)glycosidases"/>
    <property type="match status" value="1"/>
</dbReference>
<evidence type="ECO:0000259" key="13">
    <source>
        <dbReference type="Pfam" id="PF02837"/>
    </source>
</evidence>
<accession>A0A1G9R3X5</accession>
<dbReference type="InterPro" id="IPR006103">
    <property type="entry name" value="Glyco_hydro_2_cat"/>
</dbReference>
<feature type="domain" description="Glycoside hydrolase family 2 immunoglobulin-like beta-sandwich" evidence="11">
    <location>
        <begin position="206"/>
        <end position="300"/>
    </location>
</feature>
<dbReference type="InterPro" id="IPR017853">
    <property type="entry name" value="GH"/>
</dbReference>
<keyword evidence="7" id="KW-0106">Calcium</keyword>
<dbReference type="PRINTS" id="PR00132">
    <property type="entry name" value="GLHYDRLASE2"/>
</dbReference>
<dbReference type="Pfam" id="PF02929">
    <property type="entry name" value="Bgal_small_N"/>
    <property type="match status" value="1"/>
</dbReference>
<evidence type="ECO:0000256" key="6">
    <source>
        <dbReference type="ARBA" id="ARBA00022801"/>
    </source>
</evidence>